<dbReference type="InterPro" id="IPR011008">
    <property type="entry name" value="Dimeric_a/b-barrel"/>
</dbReference>
<feature type="domain" description="ABM" evidence="1">
    <location>
        <begin position="12"/>
        <end position="83"/>
    </location>
</feature>
<keyword evidence="2" id="KW-0560">Oxidoreductase</keyword>
<dbReference type="EMBL" id="FQZZ01000003">
    <property type="protein sequence ID" value="SHK04989.1"/>
    <property type="molecule type" value="Genomic_DNA"/>
</dbReference>
<keyword evidence="2" id="KW-0503">Monooxygenase</keyword>
<gene>
    <name evidence="2" type="ORF">SAMN05444142_10381</name>
</gene>
<dbReference type="RefSeq" id="WP_149789235.1">
    <property type="nucleotide sequence ID" value="NZ_FNIO01000008.1"/>
</dbReference>
<dbReference type="SUPFAM" id="SSF54909">
    <property type="entry name" value="Dimeric alpha+beta barrel"/>
    <property type="match status" value="1"/>
</dbReference>
<evidence type="ECO:0000313" key="2">
    <source>
        <dbReference type="EMBL" id="SHK04989.1"/>
    </source>
</evidence>
<dbReference type="Proteomes" id="UP000324252">
    <property type="component" value="Unassembled WGS sequence"/>
</dbReference>
<dbReference type="GO" id="GO:0004497">
    <property type="term" value="F:monooxygenase activity"/>
    <property type="evidence" value="ECO:0007669"/>
    <property type="project" value="UniProtKB-KW"/>
</dbReference>
<keyword evidence="3" id="KW-1185">Reference proteome</keyword>
<dbReference type="InterPro" id="IPR052936">
    <property type="entry name" value="Jasmonate_Hydroxylase-like"/>
</dbReference>
<dbReference type="PANTHER" id="PTHR37811:SF2">
    <property type="entry name" value="ABM DOMAIN-CONTAINING PROTEIN"/>
    <property type="match status" value="1"/>
</dbReference>
<dbReference type="InterPro" id="IPR007138">
    <property type="entry name" value="ABM_dom"/>
</dbReference>
<protein>
    <submittedName>
        <fullName evidence="2">Heme-degrading monooxygenase HmoA</fullName>
    </submittedName>
</protein>
<dbReference type="AlphaFoldDB" id="A0A1H0LP22"/>
<evidence type="ECO:0000313" key="3">
    <source>
        <dbReference type="Proteomes" id="UP000324252"/>
    </source>
</evidence>
<dbReference type="Gene3D" id="3.30.70.100">
    <property type="match status" value="1"/>
</dbReference>
<dbReference type="OrthoDB" id="9797060at2"/>
<proteinExistence type="predicted"/>
<reference evidence="2 3" key="1">
    <citation type="submission" date="2016-11" db="EMBL/GenBank/DDBJ databases">
        <authorList>
            <person name="Varghese N."/>
            <person name="Submissions S."/>
        </authorList>
    </citation>
    <scope>NUCLEOTIDE SEQUENCE [LARGE SCALE GENOMIC DNA]</scope>
    <source>
        <strain evidence="2 3">DSM 29620</strain>
    </source>
</reference>
<dbReference type="Pfam" id="PF03992">
    <property type="entry name" value="ABM"/>
    <property type="match status" value="1"/>
</dbReference>
<evidence type="ECO:0000259" key="1">
    <source>
        <dbReference type="Pfam" id="PF03992"/>
    </source>
</evidence>
<sequence length="111" mass="12419">MTRFAPLPDPPYYAVIFSSQRADGDSGYAAMAEKMARMAAAAPGCIGMESARDEDGFGITVSYWTDEAAIRAWKADASHLTAQHLGKTRWYEQYRLRVARIERHYDGPDGR</sequence>
<organism evidence="2 3">
    <name type="scientific">Lutimaribacter pacificus</name>
    <dbReference type="NCBI Taxonomy" id="391948"/>
    <lineage>
        <taxon>Bacteria</taxon>
        <taxon>Pseudomonadati</taxon>
        <taxon>Pseudomonadota</taxon>
        <taxon>Alphaproteobacteria</taxon>
        <taxon>Rhodobacterales</taxon>
        <taxon>Roseobacteraceae</taxon>
        <taxon>Lutimaribacter</taxon>
    </lineage>
</organism>
<name>A0A1H0LP22_9RHOB</name>
<dbReference type="PANTHER" id="PTHR37811">
    <property type="entry name" value="BLL5343 PROTEIN"/>
    <property type="match status" value="1"/>
</dbReference>
<accession>A0A1H0LP22</accession>